<protein>
    <submittedName>
        <fullName evidence="2">Tafazzin, conserved protein</fullName>
    </submittedName>
</protein>
<accession>A0A8H7Z2E8</accession>
<dbReference type="VEuPathDB" id="FungiDB:I7I52_00222"/>
<organism evidence="2 3">
    <name type="scientific">Ajellomyces capsulatus</name>
    <name type="common">Darling's disease fungus</name>
    <name type="synonym">Histoplasma capsulatum</name>
    <dbReference type="NCBI Taxonomy" id="5037"/>
    <lineage>
        <taxon>Eukaryota</taxon>
        <taxon>Fungi</taxon>
        <taxon>Dikarya</taxon>
        <taxon>Ascomycota</taxon>
        <taxon>Pezizomycotina</taxon>
        <taxon>Eurotiomycetes</taxon>
        <taxon>Eurotiomycetidae</taxon>
        <taxon>Onygenales</taxon>
        <taxon>Ajellomycetaceae</taxon>
        <taxon>Histoplasma</taxon>
    </lineage>
</organism>
<reference evidence="2 3" key="1">
    <citation type="submission" date="2021-01" db="EMBL/GenBank/DDBJ databases">
        <title>Chromosome-level genome assembly of a human fungal pathogen reveals clustering of transcriptionally co-regulated genes.</title>
        <authorList>
            <person name="Voorhies M."/>
            <person name="Cohen S."/>
            <person name="Shea T.P."/>
            <person name="Petrus S."/>
            <person name="Munoz J.F."/>
            <person name="Poplawski S."/>
            <person name="Goldman W.E."/>
            <person name="Michael T."/>
            <person name="Cuomo C.A."/>
            <person name="Sil A."/>
            <person name="Beyhan S."/>
        </authorList>
    </citation>
    <scope>NUCLEOTIDE SEQUENCE [LARGE SCALE GENOMIC DNA]</scope>
    <source>
        <strain evidence="2 3">G184AR</strain>
    </source>
</reference>
<feature type="compositionally biased region" description="Low complexity" evidence="1">
    <location>
        <begin position="8"/>
        <end position="20"/>
    </location>
</feature>
<comment type="caution">
    <text evidence="2">The sequence shown here is derived from an EMBL/GenBank/DDBJ whole genome shotgun (WGS) entry which is preliminary data.</text>
</comment>
<feature type="compositionally biased region" description="Polar residues" evidence="1">
    <location>
        <begin position="21"/>
        <end position="43"/>
    </location>
</feature>
<dbReference type="AlphaFoldDB" id="A0A8H7Z2E8"/>
<gene>
    <name evidence="2" type="ORF">I7I52_00222</name>
</gene>
<dbReference type="EMBL" id="JAEVHI010000001">
    <property type="protein sequence ID" value="KAG5302542.1"/>
    <property type="molecule type" value="Genomic_DNA"/>
</dbReference>
<evidence type="ECO:0000313" key="2">
    <source>
        <dbReference type="EMBL" id="KAG5302542.1"/>
    </source>
</evidence>
<proteinExistence type="predicted"/>
<dbReference type="SUPFAM" id="SSF52047">
    <property type="entry name" value="RNI-like"/>
    <property type="match status" value="1"/>
</dbReference>
<evidence type="ECO:0000313" key="3">
    <source>
        <dbReference type="Proteomes" id="UP000670092"/>
    </source>
</evidence>
<evidence type="ECO:0000256" key="1">
    <source>
        <dbReference type="SAM" id="MobiDB-lite"/>
    </source>
</evidence>
<name>A0A8H7Z2E8_AJECA</name>
<feature type="region of interest" description="Disordered" evidence="1">
    <location>
        <begin position="1"/>
        <end position="127"/>
    </location>
</feature>
<dbReference type="Proteomes" id="UP000670092">
    <property type="component" value="Unassembled WGS sequence"/>
</dbReference>
<sequence>MPKKHSKSTTSKPHSTVHPSLTSRASSQTKSSDSGTKNWQSVNDLIHHLRRTQVSRHDRVAASPSRLAPRSVHPSIRNLLELPETLPPRPRPGTPAVGERRVRRTPGPVAPPSWLLPNDVPNNQDSEDRYKVTNDGTRLRRLPGIPFPVEGSLQHMILKSMAINWDFHLLFDGVFLSELPTSMKQLLLSYVSTYTDHASMEVGMHGLKPLFLDSSDDSIIETNPDITRLDLGSCLGHWMTFKQLVREVKGTDRHESPFQMRKNEDTALPSWDEEMRTAIPLKPTQLSQQRFSNLKFLSLANPNPREARWSSLLNLLSHLSTITHLSLAFWPIPTVTPNSLTASVGHPKFNSLSFAYGGTDMYSAFENNWVEAAGVLRRFSKTTYCLKWLDLEGCSDWIPALSWNGIDLEGNFHAAAGPEWTGAWRGLEWLGIGPGWFPDISDVEGSYLIYERDKTLLRDIETGRHDSSLPGISGIEDKRARIRERDEYRKLIERAVEVKKQVHAIRRAGGGKWLEISLGLENEDELRMRVCEDVGG</sequence>